<dbReference type="InterPro" id="IPR016181">
    <property type="entry name" value="Acyl_CoA_acyltransferase"/>
</dbReference>
<accession>A0A4R6WNJ2</accession>
<proteinExistence type="predicted"/>
<reference evidence="2 3" key="1">
    <citation type="submission" date="2019-03" db="EMBL/GenBank/DDBJ databases">
        <title>Genomic Encyclopedia of Type Strains, Phase III (KMG-III): the genomes of soil and plant-associated and newly described type strains.</title>
        <authorList>
            <person name="Whitman W."/>
        </authorList>
    </citation>
    <scope>NUCLEOTIDE SEQUENCE [LARGE SCALE GENOMIC DNA]</scope>
    <source>
        <strain evidence="2 3">CGMCC 1.7660</strain>
    </source>
</reference>
<evidence type="ECO:0000313" key="2">
    <source>
        <dbReference type="EMBL" id="TDQ82503.1"/>
    </source>
</evidence>
<keyword evidence="3" id="KW-1185">Reference proteome</keyword>
<gene>
    <name evidence="2" type="ORF">A8950_2326</name>
</gene>
<organism evidence="2 3">
    <name type="scientific">Dongia mobilis</name>
    <dbReference type="NCBI Taxonomy" id="578943"/>
    <lineage>
        <taxon>Bacteria</taxon>
        <taxon>Pseudomonadati</taxon>
        <taxon>Pseudomonadota</taxon>
        <taxon>Alphaproteobacteria</taxon>
        <taxon>Rhodospirillales</taxon>
        <taxon>Dongiaceae</taxon>
        <taxon>Dongia</taxon>
    </lineage>
</organism>
<dbReference type="AlphaFoldDB" id="A0A4R6WNJ2"/>
<evidence type="ECO:0000313" key="3">
    <source>
        <dbReference type="Proteomes" id="UP000295783"/>
    </source>
</evidence>
<dbReference type="SUPFAM" id="SSF55729">
    <property type="entry name" value="Acyl-CoA N-acyltransferases (Nat)"/>
    <property type="match status" value="1"/>
</dbReference>
<dbReference type="RefSeq" id="WP_133613775.1">
    <property type="nucleotide sequence ID" value="NZ_SNYW01000008.1"/>
</dbReference>
<dbReference type="Proteomes" id="UP000295783">
    <property type="component" value="Unassembled WGS sequence"/>
</dbReference>
<feature type="region of interest" description="Disordered" evidence="1">
    <location>
        <begin position="162"/>
        <end position="193"/>
    </location>
</feature>
<dbReference type="OrthoDB" id="7363390at2"/>
<dbReference type="EMBL" id="SNYW01000008">
    <property type="protein sequence ID" value="TDQ82503.1"/>
    <property type="molecule type" value="Genomic_DNA"/>
</dbReference>
<sequence>MSRPLRPLGSDDLLFVARHMRMADRAEIFATRFDDDPVALVAEILATDPMGAILAAADGAAVAAIGASEMWPGNWSVWMFATDRWPEVALAATRFAQTRLRPALHRLGARRAECRSMAGHEMAQSWLLRLGARVEAVYPAFGRDGQTFIGFVFEREENMCALPKSKPKPAPKQPDPRLAADAAAKAADDELRRQRALSGRRATILTPDAAQLGAAPIGGGQLLGS</sequence>
<evidence type="ECO:0000256" key="1">
    <source>
        <dbReference type="SAM" id="MobiDB-lite"/>
    </source>
</evidence>
<comment type="caution">
    <text evidence="2">The sequence shown here is derived from an EMBL/GenBank/DDBJ whole genome shotgun (WGS) entry which is preliminary data.</text>
</comment>
<evidence type="ECO:0008006" key="4">
    <source>
        <dbReference type="Google" id="ProtNLM"/>
    </source>
</evidence>
<name>A0A4R6WNJ2_9PROT</name>
<protein>
    <recommendedName>
        <fullName evidence="4">N-acetyltransferase domain-containing protein</fullName>
    </recommendedName>
</protein>